<proteinExistence type="predicted"/>
<evidence type="ECO:0000313" key="3">
    <source>
        <dbReference type="EMBL" id="KAJ1918546.1"/>
    </source>
</evidence>
<feature type="compositionally biased region" description="Pro residues" evidence="1">
    <location>
        <begin position="241"/>
        <end position="252"/>
    </location>
</feature>
<dbReference type="OrthoDB" id="2342176at2759"/>
<accession>A0A9W7ZY18</accession>
<feature type="chain" id="PRO_5040898098" description="Chitin-binding type-4 domain-containing protein" evidence="2">
    <location>
        <begin position="18"/>
        <end position="362"/>
    </location>
</feature>
<keyword evidence="4" id="KW-1185">Reference proteome</keyword>
<feature type="region of interest" description="Disordered" evidence="1">
    <location>
        <begin position="219"/>
        <end position="316"/>
    </location>
</feature>
<sequence>MLFKISTISALITAVSAHMAFTTPCPRYGTDSSCPAPPQGESVDYDIKSPIGTSNSINQPICKHTTPYSQPVATWKAGQTVSVNFTPDGAAHGGGHCQFGLSYDGGKTFVVVHDELKYCFTGGPSTSNTATVTSYNIPLPKDLPSGDKVVFAWAWNNAIGAREFYMNCVDVKIEGSGSSFSGPQMIYPNYGPENPYIPEFGGNYDTGIDLFNNRKKITVNGSGNSSPGDGGSGEDSGTTPKPKPPSPSPVEPAEPTAAPTDSVPTPIPTKPEQPHKPTKPSKITPAEPSKEPAPTPTTPSGNNGNNGNGNEKCNENDIKCDGANFKYCMSGKWYSMPCPSGSKCYNSSGKLMCLNKPPQNFQ</sequence>
<feature type="compositionally biased region" description="Low complexity" evidence="1">
    <location>
        <begin position="301"/>
        <end position="310"/>
    </location>
</feature>
<gene>
    <name evidence="3" type="ORF">H4219_002560</name>
</gene>
<evidence type="ECO:0000256" key="2">
    <source>
        <dbReference type="SAM" id="SignalP"/>
    </source>
</evidence>
<organism evidence="3 4">
    <name type="scientific">Mycoemilia scoparia</name>
    <dbReference type="NCBI Taxonomy" id="417184"/>
    <lineage>
        <taxon>Eukaryota</taxon>
        <taxon>Fungi</taxon>
        <taxon>Fungi incertae sedis</taxon>
        <taxon>Zoopagomycota</taxon>
        <taxon>Kickxellomycotina</taxon>
        <taxon>Kickxellomycetes</taxon>
        <taxon>Kickxellales</taxon>
        <taxon>Kickxellaceae</taxon>
        <taxon>Mycoemilia</taxon>
    </lineage>
</organism>
<dbReference type="PANTHER" id="PTHR36182">
    <property type="entry name" value="PROTEIN, PUTATIVE (AFU_ORTHOLOGUE AFUA_6G10930)-RELATED"/>
    <property type="match status" value="1"/>
</dbReference>
<keyword evidence="2" id="KW-0732">Signal</keyword>
<evidence type="ECO:0000256" key="1">
    <source>
        <dbReference type="SAM" id="MobiDB-lite"/>
    </source>
</evidence>
<reference evidence="3" key="1">
    <citation type="submission" date="2022-07" db="EMBL/GenBank/DDBJ databases">
        <title>Phylogenomic reconstructions and comparative analyses of Kickxellomycotina fungi.</title>
        <authorList>
            <person name="Reynolds N.K."/>
            <person name="Stajich J.E."/>
            <person name="Barry K."/>
            <person name="Grigoriev I.V."/>
            <person name="Crous P."/>
            <person name="Smith M.E."/>
        </authorList>
    </citation>
    <scope>NUCLEOTIDE SEQUENCE</scope>
    <source>
        <strain evidence="3">NBRC 100468</strain>
    </source>
</reference>
<feature type="signal peptide" evidence="2">
    <location>
        <begin position="1"/>
        <end position="17"/>
    </location>
</feature>
<dbReference type="AlphaFoldDB" id="A0A9W7ZY18"/>
<protein>
    <recommendedName>
        <fullName evidence="5">Chitin-binding type-4 domain-containing protein</fullName>
    </recommendedName>
</protein>
<evidence type="ECO:0008006" key="5">
    <source>
        <dbReference type="Google" id="ProtNLM"/>
    </source>
</evidence>
<name>A0A9W7ZY18_9FUNG</name>
<dbReference type="Gene3D" id="2.70.50.70">
    <property type="match status" value="1"/>
</dbReference>
<dbReference type="EMBL" id="JANBPU010000043">
    <property type="protein sequence ID" value="KAJ1918546.1"/>
    <property type="molecule type" value="Genomic_DNA"/>
</dbReference>
<evidence type="ECO:0000313" key="4">
    <source>
        <dbReference type="Proteomes" id="UP001150538"/>
    </source>
</evidence>
<comment type="caution">
    <text evidence="3">The sequence shown here is derived from an EMBL/GenBank/DDBJ whole genome shotgun (WGS) entry which is preliminary data.</text>
</comment>
<dbReference type="PANTHER" id="PTHR36182:SF1">
    <property type="entry name" value="PROTEIN, PUTATIVE (AFU_ORTHOLOGUE AFUA_6G10930)-RELATED"/>
    <property type="match status" value="1"/>
</dbReference>
<dbReference type="Proteomes" id="UP001150538">
    <property type="component" value="Unassembled WGS sequence"/>
</dbReference>